<dbReference type="EMBL" id="BAABGA010000035">
    <property type="protein sequence ID" value="GAA4454432.1"/>
    <property type="molecule type" value="Genomic_DNA"/>
</dbReference>
<keyword evidence="1" id="KW-0863">Zinc-finger</keyword>
<feature type="domain" description="SWIM-type" evidence="2">
    <location>
        <begin position="401"/>
        <end position="438"/>
    </location>
</feature>
<dbReference type="InterPro" id="IPR007527">
    <property type="entry name" value="Znf_SWIM"/>
</dbReference>
<organism evidence="3 4">
    <name type="scientific">Novipirellula rosea</name>
    <dbReference type="NCBI Taxonomy" id="1031540"/>
    <lineage>
        <taxon>Bacteria</taxon>
        <taxon>Pseudomonadati</taxon>
        <taxon>Planctomycetota</taxon>
        <taxon>Planctomycetia</taxon>
        <taxon>Pirellulales</taxon>
        <taxon>Pirellulaceae</taxon>
        <taxon>Novipirellula</taxon>
    </lineage>
</organism>
<evidence type="ECO:0000313" key="4">
    <source>
        <dbReference type="Proteomes" id="UP001500840"/>
    </source>
</evidence>
<dbReference type="RefSeq" id="WP_345322768.1">
    <property type="nucleotide sequence ID" value="NZ_BAABGA010000035.1"/>
</dbReference>
<evidence type="ECO:0000256" key="1">
    <source>
        <dbReference type="PROSITE-ProRule" id="PRU00325"/>
    </source>
</evidence>
<gene>
    <name evidence="3" type="ORF">GCM10023156_26880</name>
</gene>
<dbReference type="PROSITE" id="PS50966">
    <property type="entry name" value="ZF_SWIM"/>
    <property type="match status" value="1"/>
</dbReference>
<accession>A0ABP8MT41</accession>
<evidence type="ECO:0000313" key="3">
    <source>
        <dbReference type="EMBL" id="GAA4454432.1"/>
    </source>
</evidence>
<reference evidence="4" key="1">
    <citation type="journal article" date="2019" name="Int. J. Syst. Evol. Microbiol.">
        <title>The Global Catalogue of Microorganisms (GCM) 10K type strain sequencing project: providing services to taxonomists for standard genome sequencing and annotation.</title>
        <authorList>
            <consortium name="The Broad Institute Genomics Platform"/>
            <consortium name="The Broad Institute Genome Sequencing Center for Infectious Disease"/>
            <person name="Wu L."/>
            <person name="Ma J."/>
        </authorList>
    </citation>
    <scope>NUCLEOTIDE SEQUENCE [LARGE SCALE GENOMIC DNA]</scope>
    <source>
        <strain evidence="4">JCM 17759</strain>
    </source>
</reference>
<keyword evidence="1" id="KW-0862">Zinc</keyword>
<name>A0ABP8MT41_9BACT</name>
<evidence type="ECO:0000259" key="2">
    <source>
        <dbReference type="PROSITE" id="PS50966"/>
    </source>
</evidence>
<proteinExistence type="predicted"/>
<protein>
    <submittedName>
        <fullName evidence="3">SWIM zinc finger domain-containing protein</fullName>
    </submittedName>
</protein>
<sequence>MAASTIEYTYQYPFASAVDTSRWNLAGTTIHDKHATFFQGGLQRPDLVSQSLLVLNRIVRTHFFDARPPQRDPIVTSSPKLVRWEGFSGCCGVYARVDLDQRAFQDAEQTFGTTNVDFNSEMISQLSKVGRHDETRLSISNEAVVLSTGEAEVVERKVPLPRRWIKGLSEVQAYQTKLKLRHTLHPVAVSRLLQSLGTVSRGIEHLTVRGSAVRLSRRQTPGSLTIGGAERLKPLAPLLLQAREVGLWSDEDSGVFAVSIEMEVGRFWFVLSPAMHRGFSGEGQLLQTLTREHAVQIADEMYDLLGWQSELHPAELAVQLGCRTEDAAASLAILSTRGIAGFDAATGYYFHRELPFRGVLAERDQPRLKSARKLIDTGQARIVSSTSDGHDIEVTGSTATQFVRLRPDGDRCTCVWYTRHQGQRGPCKHILAARILVDSPG</sequence>
<comment type="caution">
    <text evidence="3">The sequence shown here is derived from an EMBL/GenBank/DDBJ whole genome shotgun (WGS) entry which is preliminary data.</text>
</comment>
<keyword evidence="4" id="KW-1185">Reference proteome</keyword>
<dbReference type="Proteomes" id="UP001500840">
    <property type="component" value="Unassembled WGS sequence"/>
</dbReference>
<keyword evidence="1" id="KW-0479">Metal-binding</keyword>